<proteinExistence type="predicted"/>
<dbReference type="Pfam" id="PF01592">
    <property type="entry name" value="NifU_N"/>
    <property type="match status" value="1"/>
</dbReference>
<gene>
    <name evidence="2" type="ORF">BH719_00070</name>
</gene>
<dbReference type="Gene3D" id="3.90.1010.10">
    <property type="match status" value="1"/>
</dbReference>
<dbReference type="STRING" id="178339.BH719_00070"/>
<accession>A0A1D8B038</accession>
<organism evidence="2 3">
    <name type="scientific">Pauljensenia hongkongensis</name>
    <dbReference type="NCBI Taxonomy" id="178339"/>
    <lineage>
        <taxon>Bacteria</taxon>
        <taxon>Bacillati</taxon>
        <taxon>Actinomycetota</taxon>
        <taxon>Actinomycetes</taxon>
        <taxon>Actinomycetales</taxon>
        <taxon>Actinomycetaceae</taxon>
        <taxon>Pauljensenia</taxon>
    </lineage>
</organism>
<dbReference type="CDD" id="cd06664">
    <property type="entry name" value="IscU_like"/>
    <property type="match status" value="1"/>
</dbReference>
<protein>
    <submittedName>
        <fullName evidence="2">SUF system NifU family Fe-S cluster assembly protein</fullName>
    </submittedName>
</protein>
<dbReference type="GO" id="GO:0051536">
    <property type="term" value="F:iron-sulfur cluster binding"/>
    <property type="evidence" value="ECO:0007669"/>
    <property type="project" value="InterPro"/>
</dbReference>
<dbReference type="RefSeq" id="WP_009399649.1">
    <property type="nucleotide sequence ID" value="NZ_CP017298.1"/>
</dbReference>
<keyword evidence="3" id="KW-1185">Reference proteome</keyword>
<evidence type="ECO:0000313" key="2">
    <source>
        <dbReference type="EMBL" id="AOS46491.1"/>
    </source>
</evidence>
<dbReference type="InterPro" id="IPR002871">
    <property type="entry name" value="NIF_FeS_clus_asmbl_NifU_N"/>
</dbReference>
<name>A0A1D8B038_9ACTO</name>
<evidence type="ECO:0000259" key="1">
    <source>
        <dbReference type="Pfam" id="PF01592"/>
    </source>
</evidence>
<dbReference type="AlphaFoldDB" id="A0A1D8B038"/>
<feature type="domain" description="NIF system FeS cluster assembly NifU N-terminal" evidence="1">
    <location>
        <begin position="8"/>
        <end position="130"/>
    </location>
</feature>
<reference evidence="2 3" key="1">
    <citation type="submission" date="2016-09" db="EMBL/GenBank/DDBJ databases">
        <title>Complete genome sequence of Actinomyces hongkongensis HKU8.</title>
        <authorList>
            <person name="Gao Y.-X."/>
            <person name="Zhou Y.-Y."/>
            <person name="Xie Y."/>
            <person name="Wang M."/>
            <person name="Wang S.-J."/>
            <person name="Shen S.-G."/>
        </authorList>
    </citation>
    <scope>NUCLEOTIDE SEQUENCE [LARGE SCALE GENOMIC DNA]</scope>
    <source>
        <strain evidence="2 3">HKU8</strain>
    </source>
</reference>
<dbReference type="OrthoDB" id="9804157at2"/>
<dbReference type="KEGG" id="phon:BH719_00070"/>
<sequence>MGSLDQLYQQVILDHARERHGAGDPHRHAATSHQVNPTCGDEVTLGVTLEDGALASLDWDGDGCSISRASLSMLTDLAVGKSVEEVGALYGAMEAMMHSRNLGVDDEVLDRLGDAAALESTSQFANRVKCALLGWYALRDAIAKSGYDISATSGTTEQGEPR</sequence>
<dbReference type="SUPFAM" id="SSF82649">
    <property type="entry name" value="SufE/NifU"/>
    <property type="match status" value="1"/>
</dbReference>
<dbReference type="NCBIfam" id="TIGR01994">
    <property type="entry name" value="SUF_scaf_2"/>
    <property type="match status" value="1"/>
</dbReference>
<dbReference type="GO" id="GO:0005506">
    <property type="term" value="F:iron ion binding"/>
    <property type="evidence" value="ECO:0007669"/>
    <property type="project" value="InterPro"/>
</dbReference>
<dbReference type="EMBL" id="CP017298">
    <property type="protein sequence ID" value="AOS46491.1"/>
    <property type="molecule type" value="Genomic_DNA"/>
</dbReference>
<dbReference type="Proteomes" id="UP000095214">
    <property type="component" value="Chromosome"/>
</dbReference>
<evidence type="ECO:0000313" key="3">
    <source>
        <dbReference type="Proteomes" id="UP000095214"/>
    </source>
</evidence>
<dbReference type="GO" id="GO:0016226">
    <property type="term" value="P:iron-sulfur cluster assembly"/>
    <property type="evidence" value="ECO:0007669"/>
    <property type="project" value="InterPro"/>
</dbReference>